<dbReference type="InterPro" id="IPR012340">
    <property type="entry name" value="NA-bd_OB-fold"/>
</dbReference>
<evidence type="ECO:0000313" key="2">
    <source>
        <dbReference type="EMBL" id="KKM71375.1"/>
    </source>
</evidence>
<protein>
    <recommendedName>
        <fullName evidence="3">OB domain-containing protein</fullName>
    </recommendedName>
</protein>
<dbReference type="PROSITE" id="PS50935">
    <property type="entry name" value="SSB"/>
    <property type="match status" value="1"/>
</dbReference>
<gene>
    <name evidence="2" type="ORF">LCGC14_1431270</name>
</gene>
<dbReference type="AlphaFoldDB" id="A0A0F9M424"/>
<dbReference type="InterPro" id="IPR000424">
    <property type="entry name" value="Primosome_PriB/ssb"/>
</dbReference>
<proteinExistence type="predicted"/>
<dbReference type="SUPFAM" id="SSF50249">
    <property type="entry name" value="Nucleic acid-binding proteins"/>
    <property type="match status" value="1"/>
</dbReference>
<reference evidence="2" key="1">
    <citation type="journal article" date="2015" name="Nature">
        <title>Complex archaea that bridge the gap between prokaryotes and eukaryotes.</title>
        <authorList>
            <person name="Spang A."/>
            <person name="Saw J.H."/>
            <person name="Jorgensen S.L."/>
            <person name="Zaremba-Niedzwiedzka K."/>
            <person name="Martijn J."/>
            <person name="Lind A.E."/>
            <person name="van Eijk R."/>
            <person name="Schleper C."/>
            <person name="Guy L."/>
            <person name="Ettema T.J."/>
        </authorList>
    </citation>
    <scope>NUCLEOTIDE SEQUENCE</scope>
</reference>
<evidence type="ECO:0008006" key="3">
    <source>
        <dbReference type="Google" id="ProtNLM"/>
    </source>
</evidence>
<name>A0A0F9M424_9ZZZZ</name>
<evidence type="ECO:0000256" key="1">
    <source>
        <dbReference type="ARBA" id="ARBA00023125"/>
    </source>
</evidence>
<organism evidence="2">
    <name type="scientific">marine sediment metagenome</name>
    <dbReference type="NCBI Taxonomy" id="412755"/>
    <lineage>
        <taxon>unclassified sequences</taxon>
        <taxon>metagenomes</taxon>
        <taxon>ecological metagenomes</taxon>
    </lineage>
</organism>
<dbReference type="Gene3D" id="2.40.50.140">
    <property type="entry name" value="Nucleic acid-binding proteins"/>
    <property type="match status" value="1"/>
</dbReference>
<dbReference type="GO" id="GO:0003697">
    <property type="term" value="F:single-stranded DNA binding"/>
    <property type="evidence" value="ECO:0007669"/>
    <property type="project" value="InterPro"/>
</dbReference>
<sequence>MSELRMQDLTLVGRLKGDPIPMTNGECYFKIDAGANRPVPCFCNEKTATNMIKYLKDGDEISIEGKLHMVQFKSEKQHTLLVFARHISYGRKNRSLVSGT</sequence>
<accession>A0A0F9M424</accession>
<dbReference type="EMBL" id="LAZR01009649">
    <property type="protein sequence ID" value="KKM71375.1"/>
    <property type="molecule type" value="Genomic_DNA"/>
</dbReference>
<comment type="caution">
    <text evidence="2">The sequence shown here is derived from an EMBL/GenBank/DDBJ whole genome shotgun (WGS) entry which is preliminary data.</text>
</comment>
<keyword evidence="1" id="KW-0238">DNA-binding</keyword>